<sequence>MTTNILTFKSAIYPEWFTDHLTPWVNYVPTQNAYSDLYEAFFFLGDLVVRGAHEELVVKIVREGMKWSLNVFEGAGYGCQIV</sequence>
<proteinExistence type="predicted"/>
<keyword evidence="2" id="KW-1185">Reference proteome</keyword>
<protein>
    <submittedName>
        <fullName evidence="1">Uncharacterized protein</fullName>
    </submittedName>
</protein>
<evidence type="ECO:0000313" key="1">
    <source>
        <dbReference type="EMBL" id="OJA08419.1"/>
    </source>
</evidence>
<gene>
    <name evidence="1" type="ORF">AZE42_08311</name>
</gene>
<dbReference type="EMBL" id="LVVM01006305">
    <property type="protein sequence ID" value="OJA08419.1"/>
    <property type="molecule type" value="Genomic_DNA"/>
</dbReference>
<dbReference type="AlphaFoldDB" id="A0A1J8PKU1"/>
<comment type="caution">
    <text evidence="1">The sequence shown here is derived from an EMBL/GenBank/DDBJ whole genome shotgun (WGS) entry which is preliminary data.</text>
</comment>
<dbReference type="Proteomes" id="UP000183567">
    <property type="component" value="Unassembled WGS sequence"/>
</dbReference>
<dbReference type="OrthoDB" id="5152223at2759"/>
<evidence type="ECO:0000313" key="2">
    <source>
        <dbReference type="Proteomes" id="UP000183567"/>
    </source>
</evidence>
<name>A0A1J8PKU1_9AGAM</name>
<accession>A0A1J8PKU1</accession>
<reference evidence="1 2" key="1">
    <citation type="submission" date="2016-03" db="EMBL/GenBank/DDBJ databases">
        <title>Comparative genomics of the ectomycorrhizal sister species Rhizopogon vinicolor and Rhizopogon vesiculosus (Basidiomycota: Boletales) reveals a divergence of the mating type B locus.</title>
        <authorList>
            <person name="Mujic A.B."/>
            <person name="Kuo A."/>
            <person name="Tritt A."/>
            <person name="Lipzen A."/>
            <person name="Chen C."/>
            <person name="Johnson J."/>
            <person name="Sharma A."/>
            <person name="Barry K."/>
            <person name="Grigoriev I.V."/>
            <person name="Spatafora J.W."/>
        </authorList>
    </citation>
    <scope>NUCLEOTIDE SEQUENCE [LARGE SCALE GENOMIC DNA]</scope>
    <source>
        <strain evidence="1 2">AM-OR11-056</strain>
    </source>
</reference>
<organism evidence="1 2">
    <name type="scientific">Rhizopogon vesiculosus</name>
    <dbReference type="NCBI Taxonomy" id="180088"/>
    <lineage>
        <taxon>Eukaryota</taxon>
        <taxon>Fungi</taxon>
        <taxon>Dikarya</taxon>
        <taxon>Basidiomycota</taxon>
        <taxon>Agaricomycotina</taxon>
        <taxon>Agaricomycetes</taxon>
        <taxon>Agaricomycetidae</taxon>
        <taxon>Boletales</taxon>
        <taxon>Suillineae</taxon>
        <taxon>Rhizopogonaceae</taxon>
        <taxon>Rhizopogon</taxon>
    </lineage>
</organism>